<keyword evidence="1" id="KW-1133">Transmembrane helix</keyword>
<reference evidence="2" key="1">
    <citation type="journal article" date="2014" name="Int. J. Syst. Evol. Microbiol.">
        <title>Complete genome sequence of Corynebacterium casei LMG S-19264T (=DSM 44701T), isolated from a smear-ripened cheese.</title>
        <authorList>
            <consortium name="US DOE Joint Genome Institute (JGI-PGF)"/>
            <person name="Walter F."/>
            <person name="Albersmeier A."/>
            <person name="Kalinowski J."/>
            <person name="Ruckert C."/>
        </authorList>
    </citation>
    <scope>NUCLEOTIDE SEQUENCE</scope>
    <source>
        <strain evidence="2">JCM 15325</strain>
    </source>
</reference>
<evidence type="ECO:0000313" key="2">
    <source>
        <dbReference type="EMBL" id="GGL50804.1"/>
    </source>
</evidence>
<proteinExistence type="predicted"/>
<name>A0A917S2I9_9BACL</name>
<keyword evidence="1" id="KW-0812">Transmembrane</keyword>
<dbReference type="EMBL" id="BMOK01000005">
    <property type="protein sequence ID" value="GGL50804.1"/>
    <property type="molecule type" value="Genomic_DNA"/>
</dbReference>
<reference evidence="2" key="2">
    <citation type="submission" date="2020-09" db="EMBL/GenBank/DDBJ databases">
        <authorList>
            <person name="Sun Q."/>
            <person name="Ohkuma M."/>
        </authorList>
    </citation>
    <scope>NUCLEOTIDE SEQUENCE</scope>
    <source>
        <strain evidence="2">JCM 15325</strain>
    </source>
</reference>
<comment type="caution">
    <text evidence="2">The sequence shown here is derived from an EMBL/GenBank/DDBJ whole genome shotgun (WGS) entry which is preliminary data.</text>
</comment>
<dbReference type="AlphaFoldDB" id="A0A917S2I9"/>
<dbReference type="Proteomes" id="UP000654670">
    <property type="component" value="Unassembled WGS sequence"/>
</dbReference>
<feature type="transmembrane region" description="Helical" evidence="1">
    <location>
        <begin position="15"/>
        <end position="32"/>
    </location>
</feature>
<protein>
    <submittedName>
        <fullName evidence="2">Uncharacterized protein</fullName>
    </submittedName>
</protein>
<sequence length="72" mass="8001">MGIQAEGILVSTDDFGVNMALGVGGMITAWLFRLSGYVFNHAQNVETLSMIRELCLDSSWTVCRHVFHLIDL</sequence>
<organism evidence="2 3">
    <name type="scientific">Sporolactobacillus putidus</name>
    <dbReference type="NCBI Taxonomy" id="492735"/>
    <lineage>
        <taxon>Bacteria</taxon>
        <taxon>Bacillati</taxon>
        <taxon>Bacillota</taxon>
        <taxon>Bacilli</taxon>
        <taxon>Bacillales</taxon>
        <taxon>Sporolactobacillaceae</taxon>
        <taxon>Sporolactobacillus</taxon>
    </lineage>
</organism>
<gene>
    <name evidence="2" type="ORF">GCM10007968_13800</name>
</gene>
<evidence type="ECO:0000313" key="3">
    <source>
        <dbReference type="Proteomes" id="UP000654670"/>
    </source>
</evidence>
<keyword evidence="1" id="KW-0472">Membrane</keyword>
<evidence type="ECO:0000256" key="1">
    <source>
        <dbReference type="SAM" id="Phobius"/>
    </source>
</evidence>
<keyword evidence="3" id="KW-1185">Reference proteome</keyword>
<accession>A0A917S2I9</accession>